<dbReference type="EMBL" id="CP028519">
    <property type="protein sequence ID" value="AVY96109.1"/>
    <property type="molecule type" value="Genomic_DNA"/>
</dbReference>
<dbReference type="STRING" id="1122240.GCA_000620105_01463"/>
<dbReference type="InterPro" id="IPR019600">
    <property type="entry name" value="Hemin_uptake_protein_HemP"/>
</dbReference>
<dbReference type="Proteomes" id="UP000244173">
    <property type="component" value="Chromosome"/>
</dbReference>
<dbReference type="AlphaFoldDB" id="A0A2S0PFG1"/>
<dbReference type="Pfam" id="PF10636">
    <property type="entry name" value="hemP"/>
    <property type="match status" value="1"/>
</dbReference>
<organism evidence="1 2">
    <name type="scientific">Microvirgula aerodenitrificans</name>
    <dbReference type="NCBI Taxonomy" id="57480"/>
    <lineage>
        <taxon>Bacteria</taxon>
        <taxon>Pseudomonadati</taxon>
        <taxon>Pseudomonadota</taxon>
        <taxon>Betaproteobacteria</taxon>
        <taxon>Neisseriales</taxon>
        <taxon>Aquaspirillaceae</taxon>
        <taxon>Microvirgula</taxon>
    </lineage>
</organism>
<protein>
    <recommendedName>
        <fullName evidence="3">Hemin uptake protein HemP</fullName>
    </recommendedName>
</protein>
<evidence type="ECO:0008006" key="3">
    <source>
        <dbReference type="Google" id="ProtNLM"/>
    </source>
</evidence>
<reference evidence="1 2" key="1">
    <citation type="submission" date="2018-04" db="EMBL/GenBank/DDBJ databases">
        <title>Denitrifier Microvirgula.</title>
        <authorList>
            <person name="Anderson E."/>
            <person name="Jang J."/>
            <person name="Ishii S."/>
        </authorList>
    </citation>
    <scope>NUCLEOTIDE SEQUENCE [LARGE SCALE GENOMIC DNA]</scope>
    <source>
        <strain evidence="1 2">BE2.4</strain>
    </source>
</reference>
<name>A0A2S0PFG1_9NEIS</name>
<sequence length="36" mass="4360">MQSRELFGSRNEILIEHQGETYRLRLTRNDKLILTK</sequence>
<proteinExistence type="predicted"/>
<keyword evidence="2" id="KW-1185">Reference proteome</keyword>
<dbReference type="OrthoDB" id="5348353at2"/>
<dbReference type="Gene3D" id="2.10.70.10">
    <property type="entry name" value="Complement Module, domain 1"/>
    <property type="match status" value="1"/>
</dbReference>
<evidence type="ECO:0000313" key="1">
    <source>
        <dbReference type="EMBL" id="AVY96109.1"/>
    </source>
</evidence>
<dbReference type="KEGG" id="maer:DAI18_14125"/>
<evidence type="ECO:0000313" key="2">
    <source>
        <dbReference type="Proteomes" id="UP000244173"/>
    </source>
</evidence>
<accession>A0A2S0PFG1</accession>
<gene>
    <name evidence="1" type="ORF">DAI18_14125</name>
</gene>